<evidence type="ECO:0000256" key="2">
    <source>
        <dbReference type="ARBA" id="ARBA00022771"/>
    </source>
</evidence>
<evidence type="ECO:0000256" key="7">
    <source>
        <dbReference type="SAM" id="MobiDB-lite"/>
    </source>
</evidence>
<protein>
    <recommendedName>
        <fullName evidence="12">THAP-type domain-containing protein</fullName>
    </recommendedName>
</protein>
<evidence type="ECO:0000259" key="9">
    <source>
        <dbReference type="PROSITE" id="PS50950"/>
    </source>
</evidence>
<organism evidence="10 11">
    <name type="scientific">Parnassius mnemosyne</name>
    <name type="common">clouded apollo</name>
    <dbReference type="NCBI Taxonomy" id="213953"/>
    <lineage>
        <taxon>Eukaryota</taxon>
        <taxon>Metazoa</taxon>
        <taxon>Ecdysozoa</taxon>
        <taxon>Arthropoda</taxon>
        <taxon>Hexapoda</taxon>
        <taxon>Insecta</taxon>
        <taxon>Pterygota</taxon>
        <taxon>Neoptera</taxon>
        <taxon>Endopterygota</taxon>
        <taxon>Lepidoptera</taxon>
        <taxon>Glossata</taxon>
        <taxon>Ditrysia</taxon>
        <taxon>Papilionoidea</taxon>
        <taxon>Papilionidae</taxon>
        <taxon>Parnassiinae</taxon>
        <taxon>Parnassini</taxon>
        <taxon>Parnassius</taxon>
        <taxon>Driopa</taxon>
    </lineage>
</organism>
<evidence type="ECO:0008006" key="12">
    <source>
        <dbReference type="Google" id="ProtNLM"/>
    </source>
</evidence>
<dbReference type="PROSITE" id="PS00028">
    <property type="entry name" value="ZINC_FINGER_C2H2_1"/>
    <property type="match status" value="1"/>
</dbReference>
<dbReference type="SMART" id="SM00980">
    <property type="entry name" value="THAP"/>
    <property type="match status" value="1"/>
</dbReference>
<sequence>MPYYCTVPRCTSMAGKAKNVSFHQFPRDEELAKVWNEVLKRGKPYTKYSKVCSLHFKPEDYTITGLRRNKGHWRTLRKDAVPSQNLPSDSPVSSCQKNKNAESWIPSSMMDSQLQQVAQVIYTQTMLALHASGSTDLSMNAEYNEQQTSPNREDSASCSSISSGQFNDTISQIEQLLHKNNLNNESSSDSMSKFNNNDSVNLFYRDNNVKSRAQELGLKQTYKCLECSKCFKDPDVFVLHKRSHMPKISTTEMVFRKTLTENACSEKENFDSNSSNNCISESSTEETLRANPILANLLNSTMPQTTLHKGEEMQRVLDYKNVTSIENQIMAALASNMKNYFRNLMSQAVIPGNKNITDHNESNSVCKMENPEEFTKETHDCNEDVLEDKYGTEQQDMSMDSREDFDSNCDNKKLNVSMETNTLGLGENSQNCDFIIKT</sequence>
<reference evidence="10 11" key="1">
    <citation type="submission" date="2023-11" db="EMBL/GenBank/DDBJ databases">
        <authorList>
            <person name="Hedman E."/>
            <person name="Englund M."/>
            <person name="Stromberg M."/>
            <person name="Nyberg Akerstrom W."/>
            <person name="Nylinder S."/>
            <person name="Jareborg N."/>
            <person name="Kallberg Y."/>
            <person name="Kronander E."/>
        </authorList>
    </citation>
    <scope>NUCLEOTIDE SEQUENCE [LARGE SCALE GENOMIC DNA]</scope>
</reference>
<keyword evidence="4 6" id="KW-0238">DNA-binding</keyword>
<dbReference type="Gene3D" id="6.20.210.20">
    <property type="entry name" value="THAP domain"/>
    <property type="match status" value="1"/>
</dbReference>
<dbReference type="SUPFAM" id="SSF57716">
    <property type="entry name" value="Glucocorticoid receptor-like (DNA-binding domain)"/>
    <property type="match status" value="1"/>
</dbReference>
<dbReference type="InterPro" id="IPR052224">
    <property type="entry name" value="THAP_domain_protein"/>
</dbReference>
<dbReference type="PANTHER" id="PTHR46927:SF3">
    <property type="entry name" value="THAP-TYPE DOMAIN-CONTAINING PROTEIN"/>
    <property type="match status" value="1"/>
</dbReference>
<evidence type="ECO:0000256" key="6">
    <source>
        <dbReference type="PROSITE-ProRule" id="PRU00309"/>
    </source>
</evidence>
<keyword evidence="2 5" id="KW-0863">Zinc-finger</keyword>
<evidence type="ECO:0000256" key="5">
    <source>
        <dbReference type="PROSITE-ProRule" id="PRU00042"/>
    </source>
</evidence>
<dbReference type="Pfam" id="PF05485">
    <property type="entry name" value="THAP"/>
    <property type="match status" value="1"/>
</dbReference>
<dbReference type="InterPro" id="IPR013087">
    <property type="entry name" value="Znf_C2H2_type"/>
</dbReference>
<dbReference type="GO" id="GO:0008270">
    <property type="term" value="F:zinc ion binding"/>
    <property type="evidence" value="ECO:0007669"/>
    <property type="project" value="UniProtKB-KW"/>
</dbReference>
<gene>
    <name evidence="10" type="ORF">PARMNEM_LOCUS12837</name>
</gene>
<dbReference type="AlphaFoldDB" id="A0AAV1LD54"/>
<keyword evidence="3" id="KW-0862">Zinc</keyword>
<dbReference type="PROSITE" id="PS50157">
    <property type="entry name" value="ZINC_FINGER_C2H2_2"/>
    <property type="match status" value="1"/>
</dbReference>
<accession>A0AAV1LD54</accession>
<name>A0AAV1LD54_9NEOP</name>
<dbReference type="GO" id="GO:0003677">
    <property type="term" value="F:DNA binding"/>
    <property type="evidence" value="ECO:0007669"/>
    <property type="project" value="UniProtKB-UniRule"/>
</dbReference>
<evidence type="ECO:0000259" key="8">
    <source>
        <dbReference type="PROSITE" id="PS50157"/>
    </source>
</evidence>
<feature type="domain" description="C2H2-type" evidence="8">
    <location>
        <begin position="222"/>
        <end position="244"/>
    </location>
</feature>
<evidence type="ECO:0000256" key="3">
    <source>
        <dbReference type="ARBA" id="ARBA00022833"/>
    </source>
</evidence>
<evidence type="ECO:0000313" key="10">
    <source>
        <dbReference type="EMBL" id="CAK1592979.1"/>
    </source>
</evidence>
<evidence type="ECO:0000313" key="11">
    <source>
        <dbReference type="Proteomes" id="UP001314205"/>
    </source>
</evidence>
<proteinExistence type="predicted"/>
<keyword evidence="1" id="KW-0479">Metal-binding</keyword>
<dbReference type="InterPro" id="IPR006612">
    <property type="entry name" value="THAP_Znf"/>
</dbReference>
<feature type="domain" description="THAP-type" evidence="9">
    <location>
        <begin position="1"/>
        <end position="85"/>
    </location>
</feature>
<dbReference type="InterPro" id="IPR038441">
    <property type="entry name" value="THAP_Znf_sf"/>
</dbReference>
<evidence type="ECO:0000256" key="4">
    <source>
        <dbReference type="ARBA" id="ARBA00023125"/>
    </source>
</evidence>
<dbReference type="EMBL" id="CAVLGL010000088">
    <property type="protein sequence ID" value="CAK1592979.1"/>
    <property type="molecule type" value="Genomic_DNA"/>
</dbReference>
<evidence type="ECO:0000256" key="1">
    <source>
        <dbReference type="ARBA" id="ARBA00022723"/>
    </source>
</evidence>
<comment type="caution">
    <text evidence="10">The sequence shown here is derived from an EMBL/GenBank/DDBJ whole genome shotgun (WGS) entry which is preliminary data.</text>
</comment>
<dbReference type="SMART" id="SM00692">
    <property type="entry name" value="DM3"/>
    <property type="match status" value="1"/>
</dbReference>
<dbReference type="PANTHER" id="PTHR46927">
    <property type="entry name" value="AGAP005574-PA"/>
    <property type="match status" value="1"/>
</dbReference>
<feature type="region of interest" description="Disordered" evidence="7">
    <location>
        <begin position="143"/>
        <end position="162"/>
    </location>
</feature>
<dbReference type="Proteomes" id="UP001314205">
    <property type="component" value="Unassembled WGS sequence"/>
</dbReference>
<keyword evidence="11" id="KW-1185">Reference proteome</keyword>
<dbReference type="PROSITE" id="PS50950">
    <property type="entry name" value="ZF_THAP"/>
    <property type="match status" value="1"/>
</dbReference>